<dbReference type="InterPro" id="IPR000182">
    <property type="entry name" value="GNAT_dom"/>
</dbReference>
<keyword evidence="1 4" id="KW-0808">Transferase</keyword>
<evidence type="ECO:0000256" key="2">
    <source>
        <dbReference type="ARBA" id="ARBA00023315"/>
    </source>
</evidence>
<keyword evidence="5" id="KW-1185">Reference proteome</keyword>
<dbReference type="SUPFAM" id="SSF55729">
    <property type="entry name" value="Acyl-CoA N-acyltransferases (Nat)"/>
    <property type="match status" value="1"/>
</dbReference>
<dbReference type="PROSITE" id="PS51186">
    <property type="entry name" value="GNAT"/>
    <property type="match status" value="1"/>
</dbReference>
<dbReference type="RefSeq" id="WP_119376445.1">
    <property type="nucleotide sequence ID" value="NZ_QWFX01000013.1"/>
</dbReference>
<dbReference type="Proteomes" id="UP000266385">
    <property type="component" value="Unassembled WGS sequence"/>
</dbReference>
<dbReference type="GO" id="GO:0016747">
    <property type="term" value="F:acyltransferase activity, transferring groups other than amino-acyl groups"/>
    <property type="evidence" value="ECO:0007669"/>
    <property type="project" value="InterPro"/>
</dbReference>
<evidence type="ECO:0000256" key="1">
    <source>
        <dbReference type="ARBA" id="ARBA00022679"/>
    </source>
</evidence>
<dbReference type="OrthoDB" id="281808at2"/>
<proteinExistence type="predicted"/>
<dbReference type="Gene3D" id="3.40.630.30">
    <property type="match status" value="1"/>
</dbReference>
<evidence type="ECO:0000259" key="3">
    <source>
        <dbReference type="PROSITE" id="PS51186"/>
    </source>
</evidence>
<dbReference type="EMBL" id="QWFX01000013">
    <property type="protein sequence ID" value="RIJ27909.1"/>
    <property type="molecule type" value="Genomic_DNA"/>
</dbReference>
<dbReference type="CDD" id="cd04301">
    <property type="entry name" value="NAT_SF"/>
    <property type="match status" value="1"/>
</dbReference>
<protein>
    <submittedName>
        <fullName evidence="4">GNAT family N-acetyltransferase</fullName>
    </submittedName>
</protein>
<dbReference type="PANTHER" id="PTHR43877">
    <property type="entry name" value="AMINOALKYLPHOSPHONATE N-ACETYLTRANSFERASE-RELATED-RELATED"/>
    <property type="match status" value="1"/>
</dbReference>
<feature type="domain" description="N-acetyltransferase" evidence="3">
    <location>
        <begin position="3"/>
        <end position="154"/>
    </location>
</feature>
<dbReference type="InterPro" id="IPR016181">
    <property type="entry name" value="Acyl_CoA_acyltransferase"/>
</dbReference>
<dbReference type="InterPro" id="IPR050832">
    <property type="entry name" value="Bact_Acetyltransf"/>
</dbReference>
<keyword evidence="2" id="KW-0012">Acyltransferase</keyword>
<dbReference type="Pfam" id="PF00583">
    <property type="entry name" value="Acetyltransf_1"/>
    <property type="match status" value="1"/>
</dbReference>
<dbReference type="AlphaFoldDB" id="A0A399RED4"/>
<organism evidence="4 5">
    <name type="scientific">Henriciella mobilis</name>
    <dbReference type="NCBI Taxonomy" id="2305467"/>
    <lineage>
        <taxon>Bacteria</taxon>
        <taxon>Pseudomonadati</taxon>
        <taxon>Pseudomonadota</taxon>
        <taxon>Alphaproteobacteria</taxon>
        <taxon>Hyphomonadales</taxon>
        <taxon>Hyphomonadaceae</taxon>
        <taxon>Henriciella</taxon>
    </lineage>
</organism>
<sequence length="154" mass="17620">MTIKVRPASLDDLPTLLDFEQGIIKAERPHDHLLKPDPISYYDIGEMIEAEDAEVMVVEVDGELVASGYAKVKRSRHYTSPDWHAFLGFMFVRESHRGQGINRVLLDALLDWSRQRGLTEVRLTVYPGNEPAIRAYEKAGFENYLTEMRLGLED</sequence>
<name>A0A399RED4_9PROT</name>
<accession>A0A399RED4</accession>
<reference evidence="4 5" key="1">
    <citation type="submission" date="2018-08" db="EMBL/GenBank/DDBJ databases">
        <title>Henriciella mobilis sp. nov., isolated from seawater.</title>
        <authorList>
            <person name="Cheng H."/>
            <person name="Wu Y.-H."/>
            <person name="Xu X.-W."/>
            <person name="Guo L.-L."/>
        </authorList>
    </citation>
    <scope>NUCLEOTIDE SEQUENCE [LARGE SCALE GENOMIC DNA]</scope>
    <source>
        <strain evidence="4 5">JN25</strain>
    </source>
</reference>
<evidence type="ECO:0000313" key="5">
    <source>
        <dbReference type="Proteomes" id="UP000266385"/>
    </source>
</evidence>
<gene>
    <name evidence="4" type="ORF">D1223_10810</name>
</gene>
<comment type="caution">
    <text evidence="4">The sequence shown here is derived from an EMBL/GenBank/DDBJ whole genome shotgun (WGS) entry which is preliminary data.</text>
</comment>
<evidence type="ECO:0000313" key="4">
    <source>
        <dbReference type="EMBL" id="RIJ27909.1"/>
    </source>
</evidence>